<evidence type="ECO:0000313" key="2">
    <source>
        <dbReference type="Proteomes" id="UP000005561"/>
    </source>
</evidence>
<comment type="caution">
    <text evidence="1">The sequence shown here is derived from an EMBL/GenBank/DDBJ whole genome shotgun (WGS) entry which is preliminary data.</text>
</comment>
<dbReference type="STRING" id="168384.SAMN05660368_03722"/>
<dbReference type="AlphaFoldDB" id="C6LG30"/>
<name>C6LG30_9FIRM</name>
<reference evidence="1" key="1">
    <citation type="submission" date="2009-07" db="EMBL/GenBank/DDBJ databases">
        <authorList>
            <person name="Weinstock G."/>
            <person name="Sodergren E."/>
            <person name="Clifton S."/>
            <person name="Fulton L."/>
            <person name="Fulton B."/>
            <person name="Courtney L."/>
            <person name="Fronick C."/>
            <person name="Harrison M."/>
            <person name="Strong C."/>
            <person name="Farmer C."/>
            <person name="Delahaunty K."/>
            <person name="Markovic C."/>
            <person name="Hall O."/>
            <person name="Minx P."/>
            <person name="Tomlinson C."/>
            <person name="Mitreva M."/>
            <person name="Nelson J."/>
            <person name="Hou S."/>
            <person name="Wollam A."/>
            <person name="Pepin K.H."/>
            <person name="Johnson M."/>
            <person name="Bhonagiri V."/>
            <person name="Nash W.E."/>
            <person name="Warren W."/>
            <person name="Chinwalla A."/>
            <person name="Mardis E.R."/>
            <person name="Wilson R.K."/>
        </authorList>
    </citation>
    <scope>NUCLEOTIDE SEQUENCE [LARGE SCALE GENOMIC DNA]</scope>
    <source>
        <strain evidence="1">DSM 14469</strain>
    </source>
</reference>
<keyword evidence="2" id="KW-1185">Reference proteome</keyword>
<proteinExistence type="predicted"/>
<sequence length="87" mass="9981">MDRNTVKDTVLGLYGQGKPPKQIAAELHIPVQTVYELTQDISKGALDDKGTGHKLQMMQDFPERWIDAINPVRRYYGHEPMELRSDQ</sequence>
<accession>C6LG30</accession>
<gene>
    <name evidence="1" type="ORF">BRYFOR_07590</name>
</gene>
<evidence type="ECO:0000313" key="1">
    <source>
        <dbReference type="EMBL" id="EET60394.1"/>
    </source>
</evidence>
<dbReference type="EMBL" id="ACCL02000011">
    <property type="protein sequence ID" value="EET60394.1"/>
    <property type="molecule type" value="Genomic_DNA"/>
</dbReference>
<organism evidence="1 2">
    <name type="scientific">Marvinbryantia formatexigens DSM 14469</name>
    <dbReference type="NCBI Taxonomy" id="478749"/>
    <lineage>
        <taxon>Bacteria</taxon>
        <taxon>Bacillati</taxon>
        <taxon>Bacillota</taxon>
        <taxon>Clostridia</taxon>
        <taxon>Lachnospirales</taxon>
        <taxon>Lachnospiraceae</taxon>
        <taxon>Marvinbryantia</taxon>
    </lineage>
</organism>
<protein>
    <submittedName>
        <fullName evidence="1">Uncharacterized protein</fullName>
    </submittedName>
</protein>
<dbReference type="RefSeq" id="WP_006862374.1">
    <property type="nucleotide sequence ID" value="NZ_ACCL02000011.1"/>
</dbReference>
<dbReference type="Proteomes" id="UP000005561">
    <property type="component" value="Unassembled WGS sequence"/>
</dbReference>